<dbReference type="PANTHER" id="PTHR47756">
    <property type="entry name" value="BLL6612 PROTEIN-RELATED"/>
    <property type="match status" value="1"/>
</dbReference>
<protein>
    <submittedName>
        <fullName evidence="3">RNA polymerase sigma-70 factor, ECF subfamily</fullName>
    </submittedName>
</protein>
<evidence type="ECO:0000259" key="2">
    <source>
        <dbReference type="Pfam" id="PF20239"/>
    </source>
</evidence>
<gene>
    <name evidence="3" type="ORF">CA2015_0299</name>
</gene>
<feature type="domain" description="DUF6596" evidence="2">
    <location>
        <begin position="184"/>
        <end position="285"/>
    </location>
</feature>
<dbReference type="Gene3D" id="1.10.1740.10">
    <property type="match status" value="1"/>
</dbReference>
<dbReference type="GO" id="GO:0006352">
    <property type="term" value="P:DNA-templated transcription initiation"/>
    <property type="evidence" value="ECO:0007669"/>
    <property type="project" value="InterPro"/>
</dbReference>
<dbReference type="Pfam" id="PF04542">
    <property type="entry name" value="Sigma70_r2"/>
    <property type="match status" value="1"/>
</dbReference>
<dbReference type="Pfam" id="PF20239">
    <property type="entry name" value="DUF6596"/>
    <property type="match status" value="1"/>
</dbReference>
<proteinExistence type="predicted"/>
<name>A0A0H4P6K4_9BACT</name>
<evidence type="ECO:0000313" key="3">
    <source>
        <dbReference type="EMBL" id="AKP49779.1"/>
    </source>
</evidence>
<dbReference type="OrthoDB" id="9780299at2"/>
<dbReference type="PATRIC" id="fig|320787.5.peg.330"/>
<dbReference type="SUPFAM" id="SSF88946">
    <property type="entry name" value="Sigma2 domain of RNA polymerase sigma factors"/>
    <property type="match status" value="1"/>
</dbReference>
<sequence>MQEKELIPHLFKTEYRKIISVLCKLFGIAHIEIAEDIVNDTFLLASETWGLKGIPEEPTAWLYFVAKNKTRDYFKRTKIFNEKISNDLKHNQSTSYELELDLSEENINDSQLQMLFAVCNPINSNELQIALALRILCGFGVEEISNALLCSKDTINKRLYRAKTALRENNIDLSFPSNSSLENRLDNVLSILYLLFNEGYYSSTSSNSLSKDLCLEAMRLLYILTENEKTNVPRANALMALFCFHSSRFDARLDQSGQQVIYKEQDKTKWDAELIQKGETYLRYSAKSEQISKYHLEAGIAFWHSRIKVAEKDKWNNILQFYNRLLLIEYSPITALNRTYALAMAESKVTALKEALKIDLKKNHLYHSLLAELYNGIDPKKQTEHLDLAIKLAKNENDKLFLISKREKAKS</sequence>
<evidence type="ECO:0000259" key="1">
    <source>
        <dbReference type="Pfam" id="PF04542"/>
    </source>
</evidence>
<dbReference type="GO" id="GO:0003700">
    <property type="term" value="F:DNA-binding transcription factor activity"/>
    <property type="evidence" value="ECO:0007669"/>
    <property type="project" value="InterPro"/>
</dbReference>
<dbReference type="InterPro" id="IPR046531">
    <property type="entry name" value="DUF6596"/>
</dbReference>
<keyword evidence="4" id="KW-1185">Reference proteome</keyword>
<reference evidence="3 4" key="1">
    <citation type="submission" date="2015-07" db="EMBL/GenBank/DDBJ databases">
        <authorList>
            <person name="Kim K.M."/>
        </authorList>
    </citation>
    <scope>NUCLEOTIDE SEQUENCE [LARGE SCALE GENOMIC DNA]</scope>
    <source>
        <strain evidence="3 4">KCTC 12363</strain>
    </source>
</reference>
<dbReference type="InterPro" id="IPR036388">
    <property type="entry name" value="WH-like_DNA-bd_sf"/>
</dbReference>
<dbReference type="SUPFAM" id="SSF88659">
    <property type="entry name" value="Sigma3 and sigma4 domains of RNA polymerase sigma factors"/>
    <property type="match status" value="1"/>
</dbReference>
<dbReference type="AlphaFoldDB" id="A0A0H4P6K4"/>
<dbReference type="Proteomes" id="UP000036520">
    <property type="component" value="Chromosome"/>
</dbReference>
<dbReference type="InterPro" id="IPR013324">
    <property type="entry name" value="RNA_pol_sigma_r3/r4-like"/>
</dbReference>
<feature type="domain" description="RNA polymerase sigma-70 region 2" evidence="1">
    <location>
        <begin position="10"/>
        <end position="77"/>
    </location>
</feature>
<dbReference type="RefSeq" id="WP_048640283.1">
    <property type="nucleotide sequence ID" value="NZ_CP012040.1"/>
</dbReference>
<evidence type="ECO:0000313" key="4">
    <source>
        <dbReference type="Proteomes" id="UP000036520"/>
    </source>
</evidence>
<dbReference type="Gene3D" id="1.10.10.10">
    <property type="entry name" value="Winged helix-like DNA-binding domain superfamily/Winged helix DNA-binding domain"/>
    <property type="match status" value="1"/>
</dbReference>
<organism evidence="3 4">
    <name type="scientific">Cyclobacterium amurskyense</name>
    <dbReference type="NCBI Taxonomy" id="320787"/>
    <lineage>
        <taxon>Bacteria</taxon>
        <taxon>Pseudomonadati</taxon>
        <taxon>Bacteroidota</taxon>
        <taxon>Cytophagia</taxon>
        <taxon>Cytophagales</taxon>
        <taxon>Cyclobacteriaceae</taxon>
        <taxon>Cyclobacterium</taxon>
    </lineage>
</organism>
<dbReference type="PANTHER" id="PTHR47756:SF2">
    <property type="entry name" value="BLL6612 PROTEIN"/>
    <property type="match status" value="1"/>
</dbReference>
<dbReference type="EMBL" id="CP012040">
    <property type="protein sequence ID" value="AKP49779.1"/>
    <property type="molecule type" value="Genomic_DNA"/>
</dbReference>
<dbReference type="InterPro" id="IPR013325">
    <property type="entry name" value="RNA_pol_sigma_r2"/>
</dbReference>
<dbReference type="KEGG" id="camu:CA2015_0299"/>
<dbReference type="InterPro" id="IPR007627">
    <property type="entry name" value="RNA_pol_sigma70_r2"/>
</dbReference>
<accession>A0A0H4P6K4</accession>
<dbReference type="STRING" id="320787.CA2015_0299"/>